<feature type="compositionally biased region" description="Polar residues" evidence="1">
    <location>
        <begin position="143"/>
        <end position="156"/>
    </location>
</feature>
<dbReference type="GeneID" id="85316573"/>
<dbReference type="Proteomes" id="UP001172101">
    <property type="component" value="Unassembled WGS sequence"/>
</dbReference>
<evidence type="ECO:0000256" key="1">
    <source>
        <dbReference type="SAM" id="MobiDB-lite"/>
    </source>
</evidence>
<protein>
    <submittedName>
        <fullName evidence="2">Uncharacterized protein</fullName>
    </submittedName>
</protein>
<feature type="region of interest" description="Disordered" evidence="1">
    <location>
        <begin position="108"/>
        <end position="169"/>
    </location>
</feature>
<feature type="compositionally biased region" description="Basic and acidic residues" evidence="1">
    <location>
        <begin position="157"/>
        <end position="169"/>
    </location>
</feature>
<evidence type="ECO:0000313" key="2">
    <source>
        <dbReference type="EMBL" id="KAK0727081.1"/>
    </source>
</evidence>
<sequence>MARSAGRGPGLLVNKEKSRSIVYVVWCVVWCKCVNVLEMRGVRVRAHALGCLPACVRACQWLHAAIRCRHGREQKSNNGTYSEPKPRLCPQACSKGWKAEAVYSRGHSQLASHTKKRATSDERRTTDDERRTTSWDRKKTPHHQLSASPRQSSQFQRDGRGTGKYSERGPQHIALHVRGVKYVSHNDVGLWTIDVMLPPPLTWAPGR</sequence>
<dbReference type="RefSeq" id="XP_060299937.1">
    <property type="nucleotide sequence ID" value="XM_060433302.1"/>
</dbReference>
<organism evidence="2 3">
    <name type="scientific">Lasiosphaeria miniovina</name>
    <dbReference type="NCBI Taxonomy" id="1954250"/>
    <lineage>
        <taxon>Eukaryota</taxon>
        <taxon>Fungi</taxon>
        <taxon>Dikarya</taxon>
        <taxon>Ascomycota</taxon>
        <taxon>Pezizomycotina</taxon>
        <taxon>Sordariomycetes</taxon>
        <taxon>Sordariomycetidae</taxon>
        <taxon>Sordariales</taxon>
        <taxon>Lasiosphaeriaceae</taxon>
        <taxon>Lasiosphaeria</taxon>
    </lineage>
</organism>
<feature type="compositionally biased region" description="Basic and acidic residues" evidence="1">
    <location>
        <begin position="118"/>
        <end position="138"/>
    </location>
</feature>
<reference evidence="2" key="1">
    <citation type="submission" date="2023-06" db="EMBL/GenBank/DDBJ databases">
        <title>Genome-scale phylogeny and comparative genomics of the fungal order Sordariales.</title>
        <authorList>
            <consortium name="Lawrence Berkeley National Laboratory"/>
            <person name="Hensen N."/>
            <person name="Bonometti L."/>
            <person name="Westerberg I."/>
            <person name="Brannstrom I.O."/>
            <person name="Guillou S."/>
            <person name="Cros-Aarteil S."/>
            <person name="Calhoun S."/>
            <person name="Haridas S."/>
            <person name="Kuo A."/>
            <person name="Mondo S."/>
            <person name="Pangilinan J."/>
            <person name="Riley R."/>
            <person name="LaButti K."/>
            <person name="Andreopoulos B."/>
            <person name="Lipzen A."/>
            <person name="Chen C."/>
            <person name="Yanf M."/>
            <person name="Daum C."/>
            <person name="Ng V."/>
            <person name="Clum A."/>
            <person name="Steindorff A."/>
            <person name="Ohm R."/>
            <person name="Martin F."/>
            <person name="Silar P."/>
            <person name="Natvig D."/>
            <person name="Lalanne C."/>
            <person name="Gautier V."/>
            <person name="Ament-velasquez S.L."/>
            <person name="Kruys A."/>
            <person name="Hutchinson M.I."/>
            <person name="Powell A.J."/>
            <person name="Barry K."/>
            <person name="Miller A.N."/>
            <person name="Grigoriev I.V."/>
            <person name="Debuchy R."/>
            <person name="Gladieux P."/>
            <person name="Thoren M.H."/>
            <person name="Johannesson H."/>
        </authorList>
    </citation>
    <scope>NUCLEOTIDE SEQUENCE</scope>
    <source>
        <strain evidence="2">SMH2392-1A</strain>
    </source>
</reference>
<proteinExistence type="predicted"/>
<keyword evidence="3" id="KW-1185">Reference proteome</keyword>
<evidence type="ECO:0000313" key="3">
    <source>
        <dbReference type="Proteomes" id="UP001172101"/>
    </source>
</evidence>
<name>A0AA40B3R1_9PEZI</name>
<comment type="caution">
    <text evidence="2">The sequence shown here is derived from an EMBL/GenBank/DDBJ whole genome shotgun (WGS) entry which is preliminary data.</text>
</comment>
<dbReference type="EMBL" id="JAUIRO010000002">
    <property type="protein sequence ID" value="KAK0727081.1"/>
    <property type="molecule type" value="Genomic_DNA"/>
</dbReference>
<dbReference type="AlphaFoldDB" id="A0AA40B3R1"/>
<gene>
    <name evidence="2" type="ORF">B0T26DRAFT_116033</name>
</gene>
<accession>A0AA40B3R1</accession>